<reference evidence="1" key="1">
    <citation type="submission" date="2014-12" db="EMBL/GenBank/DDBJ databases">
        <title>Insight into the proteome of Arion vulgaris.</title>
        <authorList>
            <person name="Aradska J."/>
            <person name="Bulat T."/>
            <person name="Smidak R."/>
            <person name="Sarate P."/>
            <person name="Gangsoo J."/>
            <person name="Sialana F."/>
            <person name="Bilban M."/>
            <person name="Lubec G."/>
        </authorList>
    </citation>
    <scope>NUCLEOTIDE SEQUENCE</scope>
    <source>
        <tissue evidence="1">Skin</tissue>
    </source>
</reference>
<organism evidence="1">
    <name type="scientific">Arion vulgaris</name>
    <dbReference type="NCBI Taxonomy" id="1028688"/>
    <lineage>
        <taxon>Eukaryota</taxon>
        <taxon>Metazoa</taxon>
        <taxon>Spiralia</taxon>
        <taxon>Lophotrochozoa</taxon>
        <taxon>Mollusca</taxon>
        <taxon>Gastropoda</taxon>
        <taxon>Heterobranchia</taxon>
        <taxon>Euthyneura</taxon>
        <taxon>Panpulmonata</taxon>
        <taxon>Eupulmonata</taxon>
        <taxon>Stylommatophora</taxon>
        <taxon>Helicina</taxon>
        <taxon>Arionoidea</taxon>
        <taxon>Arionidae</taxon>
        <taxon>Arion</taxon>
    </lineage>
</organism>
<protein>
    <submittedName>
        <fullName evidence="1">Uncharacterized protein</fullName>
    </submittedName>
</protein>
<evidence type="ECO:0000313" key="1">
    <source>
        <dbReference type="EMBL" id="CEK99873.1"/>
    </source>
</evidence>
<dbReference type="EMBL" id="HACG01053002">
    <property type="protein sequence ID" value="CEK99873.1"/>
    <property type="molecule type" value="Transcribed_RNA"/>
</dbReference>
<proteinExistence type="predicted"/>
<feature type="non-terminal residue" evidence="1">
    <location>
        <position position="89"/>
    </location>
</feature>
<sequence>ELCRACITKYKIPSRECSVSKKDTKSNKNERNCSPEIDSSRQILIKEQTHFHNNTEIGIKVENAEVETFTPVVRCDENSTEDDLQMKDK</sequence>
<dbReference type="AlphaFoldDB" id="A0A0B7C3V2"/>
<accession>A0A0B7C3V2</accession>
<feature type="non-terminal residue" evidence="1">
    <location>
        <position position="1"/>
    </location>
</feature>
<gene>
    <name evidence="1" type="primary">ORF222329</name>
</gene>
<name>A0A0B7C3V2_9EUPU</name>